<protein>
    <submittedName>
        <fullName evidence="1">Uncharacterized protein</fullName>
    </submittedName>
</protein>
<evidence type="ECO:0000313" key="1">
    <source>
        <dbReference type="EMBL" id="KAK0715934.1"/>
    </source>
</evidence>
<comment type="caution">
    <text evidence="1">The sequence shown here is derived from an EMBL/GenBank/DDBJ whole genome shotgun (WGS) entry which is preliminary data.</text>
</comment>
<gene>
    <name evidence="1" type="ORF">B0H67DRAFT_645620</name>
</gene>
<proteinExistence type="predicted"/>
<name>A0AA40AHH8_9PEZI</name>
<dbReference type="AlphaFoldDB" id="A0AA40AHH8"/>
<organism evidence="1 2">
    <name type="scientific">Lasiosphaeris hirsuta</name>
    <dbReference type="NCBI Taxonomy" id="260670"/>
    <lineage>
        <taxon>Eukaryota</taxon>
        <taxon>Fungi</taxon>
        <taxon>Dikarya</taxon>
        <taxon>Ascomycota</taxon>
        <taxon>Pezizomycotina</taxon>
        <taxon>Sordariomycetes</taxon>
        <taxon>Sordariomycetidae</taxon>
        <taxon>Sordariales</taxon>
        <taxon>Lasiosphaeriaceae</taxon>
        <taxon>Lasiosphaeris</taxon>
    </lineage>
</organism>
<dbReference type="EMBL" id="JAUKUA010000004">
    <property type="protein sequence ID" value="KAK0715934.1"/>
    <property type="molecule type" value="Genomic_DNA"/>
</dbReference>
<dbReference type="Proteomes" id="UP001172102">
    <property type="component" value="Unassembled WGS sequence"/>
</dbReference>
<evidence type="ECO:0000313" key="2">
    <source>
        <dbReference type="Proteomes" id="UP001172102"/>
    </source>
</evidence>
<reference evidence="1" key="1">
    <citation type="submission" date="2023-06" db="EMBL/GenBank/DDBJ databases">
        <title>Genome-scale phylogeny and comparative genomics of the fungal order Sordariales.</title>
        <authorList>
            <consortium name="Lawrence Berkeley National Laboratory"/>
            <person name="Hensen N."/>
            <person name="Bonometti L."/>
            <person name="Westerberg I."/>
            <person name="Brannstrom I.O."/>
            <person name="Guillou S."/>
            <person name="Cros-Aarteil S."/>
            <person name="Calhoun S."/>
            <person name="Haridas S."/>
            <person name="Kuo A."/>
            <person name="Mondo S."/>
            <person name="Pangilinan J."/>
            <person name="Riley R."/>
            <person name="Labutti K."/>
            <person name="Andreopoulos B."/>
            <person name="Lipzen A."/>
            <person name="Chen C."/>
            <person name="Yanf M."/>
            <person name="Daum C."/>
            <person name="Ng V."/>
            <person name="Clum A."/>
            <person name="Steindorff A."/>
            <person name="Ohm R."/>
            <person name="Martin F."/>
            <person name="Silar P."/>
            <person name="Natvig D."/>
            <person name="Lalanne C."/>
            <person name="Gautier V."/>
            <person name="Ament-Velasquez S.L."/>
            <person name="Kruys A."/>
            <person name="Hutchinson M.I."/>
            <person name="Powell A.J."/>
            <person name="Barry K."/>
            <person name="Miller A.N."/>
            <person name="Grigoriev I.V."/>
            <person name="Debuchy R."/>
            <person name="Gladieux P."/>
            <person name="Thoren M.H."/>
            <person name="Johannesson H."/>
        </authorList>
    </citation>
    <scope>NUCLEOTIDE SEQUENCE</scope>
    <source>
        <strain evidence="1">SMH4607-1</strain>
    </source>
</reference>
<accession>A0AA40AHH8</accession>
<keyword evidence="2" id="KW-1185">Reference proteome</keyword>
<sequence length="401" mass="43336">MAALPNDITMAERNPLVAGGTYKGYSSHPMTFLTHTLPAIHENAIIVAATHPTVQTGNQTKDGWFLSDLYAFNYLLNGSVADQTWLTAANPERLVEKYGDFLHGSPDEDHKVVLSRDLLKSDITPVTLVKSAKMIDKFLSEVNKASLRAKNSGCPLLLMVFCHGIDGHYLCLDNGTRHKGISIVQLKAALDPGVSVILFTTAYYSGGWAVTPELNNTTMAAMKHDDHSVSWRLSSSMGRACGSVFAGATISALSDASTPLLGQDSSSEVLAIGEAYIQPQEPTEASGITDDDTANHTYLTGGTDSFAIVDEMTLAVVHSRVTSMAKLFFEKLCPGDWDEGPNVAVGGAIFRFLHNDPNDPDTPSASEIADIICFRWDTCLLVDRFVDDHGLNRPEGKICVV</sequence>